<evidence type="ECO:0000313" key="8">
    <source>
        <dbReference type="Proteomes" id="UP000094336"/>
    </source>
</evidence>
<feature type="compositionally biased region" description="Basic residues" evidence="6">
    <location>
        <begin position="1"/>
        <end position="10"/>
    </location>
</feature>
<comment type="similarity">
    <text evidence="3">Belongs to the NOP16 family.</text>
</comment>
<dbReference type="Proteomes" id="UP000094336">
    <property type="component" value="Unassembled WGS sequence"/>
</dbReference>
<protein>
    <recommendedName>
        <fullName evidence="4">Nucleolar protein 16</fullName>
    </recommendedName>
</protein>
<dbReference type="Pfam" id="PF09420">
    <property type="entry name" value="Nop16"/>
    <property type="match status" value="1"/>
</dbReference>
<evidence type="ECO:0000313" key="7">
    <source>
        <dbReference type="EMBL" id="ODQ79698.1"/>
    </source>
</evidence>
<dbReference type="GO" id="GO:0042273">
    <property type="term" value="P:ribosomal large subunit biogenesis"/>
    <property type="evidence" value="ECO:0007669"/>
    <property type="project" value="EnsemblFungi"/>
</dbReference>
<dbReference type="STRING" id="984486.A0A1E3QPY1"/>
<accession>A0A1E3QPY1</accession>
<dbReference type="GO" id="GO:0005730">
    <property type="term" value="C:nucleolus"/>
    <property type="evidence" value="ECO:0007669"/>
    <property type="project" value="UniProtKB-SubCell"/>
</dbReference>
<evidence type="ECO:0000256" key="6">
    <source>
        <dbReference type="SAM" id="MobiDB-lite"/>
    </source>
</evidence>
<dbReference type="EMBL" id="KV454431">
    <property type="protein sequence ID" value="ODQ79698.1"/>
    <property type="molecule type" value="Genomic_DNA"/>
</dbReference>
<dbReference type="GeneID" id="30146644"/>
<dbReference type="AlphaFoldDB" id="A0A1E3QPY1"/>
<evidence type="ECO:0000256" key="5">
    <source>
        <dbReference type="ARBA" id="ARBA00023242"/>
    </source>
</evidence>
<keyword evidence="5" id="KW-0539">Nucleus</keyword>
<dbReference type="PANTHER" id="PTHR13243:SF1">
    <property type="entry name" value="NUCLEOLAR PROTEIN 16"/>
    <property type="match status" value="1"/>
</dbReference>
<dbReference type="PANTHER" id="PTHR13243">
    <property type="entry name" value="HSPC111 PROTEIN-RELATED"/>
    <property type="match status" value="1"/>
</dbReference>
<proteinExistence type="inferred from homology"/>
<evidence type="ECO:0000256" key="2">
    <source>
        <dbReference type="ARBA" id="ARBA00004604"/>
    </source>
</evidence>
<evidence type="ECO:0000256" key="1">
    <source>
        <dbReference type="ARBA" id="ARBA00002889"/>
    </source>
</evidence>
<feature type="region of interest" description="Disordered" evidence="6">
    <location>
        <begin position="1"/>
        <end position="21"/>
    </location>
</feature>
<comment type="subcellular location">
    <subcellularLocation>
        <location evidence="2">Nucleus</location>
        <location evidence="2">Nucleolus</location>
    </subcellularLocation>
</comment>
<keyword evidence="8" id="KW-1185">Reference proteome</keyword>
<comment type="function">
    <text evidence="1">Involved in the biogenesis of the 60S ribosomal subunit.</text>
</comment>
<reference evidence="8" key="1">
    <citation type="submission" date="2016-05" db="EMBL/GenBank/DDBJ databases">
        <title>Comparative genomics of biotechnologically important yeasts.</title>
        <authorList>
            <consortium name="DOE Joint Genome Institute"/>
            <person name="Riley R."/>
            <person name="Haridas S."/>
            <person name="Wolfe K.H."/>
            <person name="Lopes M.R."/>
            <person name="Hittinger C.T."/>
            <person name="Goker M."/>
            <person name="Salamov A."/>
            <person name="Wisecaver J."/>
            <person name="Long T.M."/>
            <person name="Aerts A.L."/>
            <person name="Barry K."/>
            <person name="Choi C."/>
            <person name="Clum A."/>
            <person name="Coughlan A.Y."/>
            <person name="Deshpande S."/>
            <person name="Douglass A.P."/>
            <person name="Hanson S.J."/>
            <person name="Klenk H.-P."/>
            <person name="Labutti K."/>
            <person name="Lapidus A."/>
            <person name="Lindquist E."/>
            <person name="Lipzen A."/>
            <person name="Meier-Kolthoff J.P."/>
            <person name="Ohm R.A."/>
            <person name="Otillar R.P."/>
            <person name="Pangilinan J."/>
            <person name="Peng Y."/>
            <person name="Rokas A."/>
            <person name="Rosa C.A."/>
            <person name="Scheuner C."/>
            <person name="Sibirny A.A."/>
            <person name="Slot J.C."/>
            <person name="Stielow J.B."/>
            <person name="Sun H."/>
            <person name="Kurtzman C.P."/>
            <person name="Blackwell M."/>
            <person name="Grigoriev I.V."/>
            <person name="Jeffries T.W."/>
        </authorList>
    </citation>
    <scope>NUCLEOTIDE SEQUENCE [LARGE SCALE GENOMIC DNA]</scope>
    <source>
        <strain evidence="8">NRRL Y-12698</strain>
    </source>
</reference>
<dbReference type="InterPro" id="IPR019002">
    <property type="entry name" value="Ribosome_biogenesis_Nop16"/>
</dbReference>
<evidence type="ECO:0000256" key="3">
    <source>
        <dbReference type="ARBA" id="ARBA00008479"/>
    </source>
</evidence>
<name>A0A1E3QPY1_9ASCO</name>
<dbReference type="GO" id="GO:0030687">
    <property type="term" value="C:preribosome, large subunit precursor"/>
    <property type="evidence" value="ECO:0007669"/>
    <property type="project" value="EnsemblFungi"/>
</dbReference>
<dbReference type="OrthoDB" id="285729at2759"/>
<organism evidence="7 8">
    <name type="scientific">Babjeviella inositovora NRRL Y-12698</name>
    <dbReference type="NCBI Taxonomy" id="984486"/>
    <lineage>
        <taxon>Eukaryota</taxon>
        <taxon>Fungi</taxon>
        <taxon>Dikarya</taxon>
        <taxon>Ascomycota</taxon>
        <taxon>Saccharomycotina</taxon>
        <taxon>Pichiomycetes</taxon>
        <taxon>Serinales incertae sedis</taxon>
        <taxon>Babjeviella</taxon>
    </lineage>
</organism>
<dbReference type="RefSeq" id="XP_018985026.1">
    <property type="nucleotide sequence ID" value="XM_019128791.1"/>
</dbReference>
<evidence type="ECO:0000256" key="4">
    <source>
        <dbReference type="ARBA" id="ARBA00015522"/>
    </source>
</evidence>
<sequence length="217" mass="24667">MTSVRKRKMARSSVTKMTRRVKDKRRTVNIHSNPLIAANWDHSLTMAQNYKKLGLTVKLSRAAGGEEKALAVEVKNEAKRRAAMKDAVPPVPFGEADPSTIPAGEARIVRDDEGEVVKIIYGTMAVSSQGHNASKQDQDESTKTEVVKKLEELAATAYVKRERTQSERENDWCRSLHEKYGDDFDKMFWDKKLNVWQHSKGELRKKLTKWKKANGIN</sequence>
<gene>
    <name evidence="7" type="ORF">BABINDRAFT_161412</name>
</gene>